<sequence length="204" mass="20954">MIRIHPALRAARAQQILDRLDAAATPGAFDLYSGGQPDPDGEIASLSDHSTETAYTVGVYVRAGLHYYRADTAGVSGSTAPDWPIDGSTVSDGGVTWTDMGAVPVLLGTLTLSQPCGQVDTTRVGAAYVVSTTFFAWTEDSAADASQQAAWGRFRDGNGQPALDGSVGVEGSGADFIINTADIVAGGPIRIKAGTTPVLIEPGA</sequence>
<protein>
    <submittedName>
        <fullName evidence="1">Uncharacterized protein</fullName>
    </submittedName>
</protein>
<reference evidence="1 2" key="1">
    <citation type="submission" date="2018-02" db="EMBL/GenBank/DDBJ databases">
        <title>novel marine gammaproteobacteria from coastal saline agro ecosystem.</title>
        <authorList>
            <person name="Krishnan R."/>
            <person name="Ramesh Kumar N."/>
        </authorList>
    </citation>
    <scope>NUCLEOTIDE SEQUENCE [LARGE SCALE GENOMIC DNA]</scope>
    <source>
        <strain evidence="1 2">228</strain>
    </source>
</reference>
<gene>
    <name evidence="1" type="ORF">C4K68_07815</name>
</gene>
<name>A0A2S5KSX7_9PROT</name>
<organism evidence="1 2">
    <name type="scientific">Proteobacteria bacterium 228</name>
    <dbReference type="NCBI Taxonomy" id="2083153"/>
    <lineage>
        <taxon>Bacteria</taxon>
        <taxon>Pseudomonadati</taxon>
        <taxon>Pseudomonadota</taxon>
    </lineage>
</organism>
<comment type="caution">
    <text evidence="1">The sequence shown here is derived from an EMBL/GenBank/DDBJ whole genome shotgun (WGS) entry which is preliminary data.</text>
</comment>
<evidence type="ECO:0000313" key="2">
    <source>
        <dbReference type="Proteomes" id="UP000238196"/>
    </source>
</evidence>
<evidence type="ECO:0000313" key="1">
    <source>
        <dbReference type="EMBL" id="PPC77944.1"/>
    </source>
</evidence>
<dbReference type="OrthoDB" id="6089197at2"/>
<accession>A0A2S5KSX7</accession>
<dbReference type="AlphaFoldDB" id="A0A2S5KSX7"/>
<proteinExistence type="predicted"/>
<dbReference type="EMBL" id="PRLP01000023">
    <property type="protein sequence ID" value="PPC77944.1"/>
    <property type="molecule type" value="Genomic_DNA"/>
</dbReference>
<dbReference type="Proteomes" id="UP000238196">
    <property type="component" value="Unassembled WGS sequence"/>
</dbReference>